<reference evidence="6" key="1">
    <citation type="submission" date="2020-05" db="EMBL/GenBank/DDBJ databases">
        <authorList>
            <person name="Chiriac C."/>
            <person name="Salcher M."/>
            <person name="Ghai R."/>
            <person name="Kavagutti S V."/>
        </authorList>
    </citation>
    <scope>NUCLEOTIDE SEQUENCE</scope>
</reference>
<keyword evidence="4" id="KW-0378">Hydrolase</keyword>
<gene>
    <name evidence="6" type="ORF">UFOPK1395_00886</name>
</gene>
<dbReference type="PANTHER" id="PTHR33992:SF1">
    <property type="entry name" value="RIBONUCLEASE P PROTEIN COMPONENT"/>
    <property type="match status" value="1"/>
</dbReference>
<dbReference type="PANTHER" id="PTHR33992">
    <property type="entry name" value="RIBONUCLEASE P PROTEIN COMPONENT"/>
    <property type="match status" value="1"/>
</dbReference>
<name>A0A6J6BFG7_9ZZZZ</name>
<keyword evidence="1" id="KW-0819">tRNA processing</keyword>
<evidence type="ECO:0000313" key="6">
    <source>
        <dbReference type="EMBL" id="CAB4537692.1"/>
    </source>
</evidence>
<dbReference type="GO" id="GO:0030677">
    <property type="term" value="C:ribonuclease P complex"/>
    <property type="evidence" value="ECO:0007669"/>
    <property type="project" value="TreeGrafter"/>
</dbReference>
<keyword evidence="5" id="KW-0694">RNA-binding</keyword>
<dbReference type="GO" id="GO:0000049">
    <property type="term" value="F:tRNA binding"/>
    <property type="evidence" value="ECO:0007669"/>
    <property type="project" value="InterPro"/>
</dbReference>
<keyword evidence="2" id="KW-0540">Nuclease</keyword>
<dbReference type="SUPFAM" id="SSF54211">
    <property type="entry name" value="Ribosomal protein S5 domain 2-like"/>
    <property type="match status" value="1"/>
</dbReference>
<evidence type="ECO:0000256" key="4">
    <source>
        <dbReference type="ARBA" id="ARBA00022801"/>
    </source>
</evidence>
<dbReference type="Gene3D" id="3.30.230.10">
    <property type="match status" value="1"/>
</dbReference>
<dbReference type="GO" id="GO:0004526">
    <property type="term" value="F:ribonuclease P activity"/>
    <property type="evidence" value="ECO:0007669"/>
    <property type="project" value="InterPro"/>
</dbReference>
<protein>
    <submittedName>
        <fullName evidence="6">Unannotated protein</fullName>
    </submittedName>
</protein>
<dbReference type="HAMAP" id="MF_00227">
    <property type="entry name" value="RNase_P"/>
    <property type="match status" value="1"/>
</dbReference>
<dbReference type="InterPro" id="IPR020568">
    <property type="entry name" value="Ribosomal_Su5_D2-typ_SF"/>
</dbReference>
<evidence type="ECO:0000256" key="3">
    <source>
        <dbReference type="ARBA" id="ARBA00022759"/>
    </source>
</evidence>
<sequence>MLAKSARLTESADFARATKSGLRSSTQNFVGYLYPTNVDQPARAGLIISKNVGGSVTRHRIARKVRHTFREIYPQLPVGGLLVVRALNNAHSADAAQEVSKIVGELVKKLSEKANQK</sequence>
<dbReference type="EMBL" id="CAEZSB010000094">
    <property type="protein sequence ID" value="CAB4537692.1"/>
    <property type="molecule type" value="Genomic_DNA"/>
</dbReference>
<organism evidence="6">
    <name type="scientific">freshwater metagenome</name>
    <dbReference type="NCBI Taxonomy" id="449393"/>
    <lineage>
        <taxon>unclassified sequences</taxon>
        <taxon>metagenomes</taxon>
        <taxon>ecological metagenomes</taxon>
    </lineage>
</organism>
<evidence type="ECO:0000256" key="2">
    <source>
        <dbReference type="ARBA" id="ARBA00022722"/>
    </source>
</evidence>
<keyword evidence="3" id="KW-0255">Endonuclease</keyword>
<dbReference type="InterPro" id="IPR014721">
    <property type="entry name" value="Ribsml_uS5_D2-typ_fold_subgr"/>
</dbReference>
<dbReference type="InterPro" id="IPR000100">
    <property type="entry name" value="RNase_P"/>
</dbReference>
<evidence type="ECO:0000256" key="5">
    <source>
        <dbReference type="ARBA" id="ARBA00022884"/>
    </source>
</evidence>
<dbReference type="AlphaFoldDB" id="A0A6J6BFG7"/>
<dbReference type="NCBIfam" id="TIGR00188">
    <property type="entry name" value="rnpA"/>
    <property type="match status" value="1"/>
</dbReference>
<accession>A0A6J6BFG7</accession>
<evidence type="ECO:0000256" key="1">
    <source>
        <dbReference type="ARBA" id="ARBA00022694"/>
    </source>
</evidence>
<proteinExistence type="inferred from homology"/>
<dbReference type="Pfam" id="PF00825">
    <property type="entry name" value="Ribonuclease_P"/>
    <property type="match status" value="1"/>
</dbReference>
<dbReference type="GO" id="GO:0042781">
    <property type="term" value="F:3'-tRNA processing endoribonuclease activity"/>
    <property type="evidence" value="ECO:0007669"/>
    <property type="project" value="TreeGrafter"/>
</dbReference>